<dbReference type="EMBL" id="BMKG01000012">
    <property type="protein sequence ID" value="GGC07490.1"/>
    <property type="molecule type" value="Genomic_DNA"/>
</dbReference>
<gene>
    <name evidence="2" type="ORF">GCM10011572_31420</name>
</gene>
<protein>
    <submittedName>
        <fullName evidence="2">Uncharacterized protein</fullName>
    </submittedName>
</protein>
<feature type="compositionally biased region" description="Basic and acidic residues" evidence="1">
    <location>
        <begin position="441"/>
        <end position="466"/>
    </location>
</feature>
<dbReference type="Proteomes" id="UP000622638">
    <property type="component" value="Unassembled WGS sequence"/>
</dbReference>
<name>A0ABQ1KW44_9BURK</name>
<sequence length="607" mass="62472">MLPIQPVGDRPGLAPLHGASAAPAATPAPPGIAVDVSPLGQLLGTLALAQKRIDGLGATPAGLGPAADLAQLGIAAGEVAEAFNLGRALAVPEQGAAGTALADRLTQALASQQDALRRIGIDTAADTAGSRLDVDSGRLLSAFAADRSGTLSTLRRAAASFAGTGDALQTPAPDVTDKTPITGAPAMPAPQPPLSQAPTQPGAPQPKPAGTLPTDATDPANPTNPAAPDQAAVNMAADAAAAQARQQLALDEEADRAAAALEADTLARRQLDSERQAARVEEARRQALLAEQMATERLARQRSEEIAREDAIRQAQRQMQLQAATDLASASQAALTQQSRQAAYRLDVARQVASEQVAAQQDGQDQRVTQDQRLMEARTAALRQLTSSQEQDLAAQALADRMDQQRREAAAAALTDSERQAQERLMAARRAAAGLPGADQPPDRQRADEALRAQERERDLARVHARDTATRRDDLLAGGVSARADIGRTDVTVPARTEPVQGTLASMEDVLRQGQDDGVRQEAAAARAAEANRANAANSPVAPNAADPAVQAAIAAQRLSGGVPGGAGGPAPAPPPRVEPVPAVRPVARVANVPALEGQGTPPRRGA</sequence>
<evidence type="ECO:0000313" key="3">
    <source>
        <dbReference type="Proteomes" id="UP000622638"/>
    </source>
</evidence>
<feature type="compositionally biased region" description="Low complexity" evidence="1">
    <location>
        <begin position="213"/>
        <end position="228"/>
    </location>
</feature>
<feature type="region of interest" description="Disordered" evidence="1">
    <location>
        <begin position="514"/>
        <end position="544"/>
    </location>
</feature>
<feature type="compositionally biased region" description="Pro residues" evidence="1">
    <location>
        <begin position="187"/>
        <end position="207"/>
    </location>
</feature>
<feature type="region of interest" description="Disordered" evidence="1">
    <location>
        <begin position="433"/>
        <end position="466"/>
    </location>
</feature>
<comment type="caution">
    <text evidence="2">The sequence shown here is derived from an EMBL/GenBank/DDBJ whole genome shotgun (WGS) entry which is preliminary data.</text>
</comment>
<dbReference type="RefSeq" id="WP_188916002.1">
    <property type="nucleotide sequence ID" value="NZ_BMKG01000012.1"/>
</dbReference>
<keyword evidence="3" id="KW-1185">Reference proteome</keyword>
<proteinExistence type="predicted"/>
<feature type="compositionally biased region" description="Low complexity" evidence="1">
    <location>
        <begin position="522"/>
        <end position="544"/>
    </location>
</feature>
<feature type="region of interest" description="Disordered" evidence="1">
    <location>
        <begin position="165"/>
        <end position="228"/>
    </location>
</feature>
<evidence type="ECO:0000256" key="1">
    <source>
        <dbReference type="SAM" id="MobiDB-lite"/>
    </source>
</evidence>
<feature type="region of interest" description="Disordered" evidence="1">
    <location>
        <begin position="560"/>
        <end position="584"/>
    </location>
</feature>
<reference evidence="3" key="1">
    <citation type="journal article" date="2019" name="Int. J. Syst. Evol. Microbiol.">
        <title>The Global Catalogue of Microorganisms (GCM) 10K type strain sequencing project: providing services to taxonomists for standard genome sequencing and annotation.</title>
        <authorList>
            <consortium name="The Broad Institute Genomics Platform"/>
            <consortium name="The Broad Institute Genome Sequencing Center for Infectious Disease"/>
            <person name="Wu L."/>
            <person name="Ma J."/>
        </authorList>
    </citation>
    <scope>NUCLEOTIDE SEQUENCE [LARGE SCALE GENOMIC DNA]</scope>
    <source>
        <strain evidence="3">CGMCC 1.15931</strain>
    </source>
</reference>
<organism evidence="2 3">
    <name type="scientific">Pseudoduganella buxea</name>
    <dbReference type="NCBI Taxonomy" id="1949069"/>
    <lineage>
        <taxon>Bacteria</taxon>
        <taxon>Pseudomonadati</taxon>
        <taxon>Pseudomonadota</taxon>
        <taxon>Betaproteobacteria</taxon>
        <taxon>Burkholderiales</taxon>
        <taxon>Oxalobacteraceae</taxon>
        <taxon>Telluria group</taxon>
        <taxon>Pseudoduganella</taxon>
    </lineage>
</organism>
<accession>A0ABQ1KW44</accession>
<evidence type="ECO:0000313" key="2">
    <source>
        <dbReference type="EMBL" id="GGC07490.1"/>
    </source>
</evidence>